<gene>
    <name evidence="2" type="ORF">Cvel_8078</name>
</gene>
<feature type="region of interest" description="Disordered" evidence="1">
    <location>
        <begin position="81"/>
        <end position="115"/>
    </location>
</feature>
<feature type="compositionally biased region" description="Low complexity" evidence="1">
    <location>
        <begin position="81"/>
        <end position="94"/>
    </location>
</feature>
<dbReference type="EMBL" id="CDMZ01003576">
    <property type="protein sequence ID" value="CEM46864.1"/>
    <property type="molecule type" value="Genomic_DNA"/>
</dbReference>
<reference evidence="2" key="1">
    <citation type="submission" date="2014-11" db="EMBL/GenBank/DDBJ databases">
        <authorList>
            <person name="Otto D Thomas"/>
            <person name="Naeem Raeece"/>
        </authorList>
    </citation>
    <scope>NUCLEOTIDE SEQUENCE</scope>
</reference>
<dbReference type="VEuPathDB" id="CryptoDB:Cvel_8078"/>
<evidence type="ECO:0000256" key="1">
    <source>
        <dbReference type="SAM" id="MobiDB-lite"/>
    </source>
</evidence>
<proteinExistence type="predicted"/>
<sequence length="204" mass="21717">MTLYTRPRKPYCWPEGLFERTSLEGSFSKGREPASSLSLSAAAAAAAPPDAFAASATALHKGPPLPNGICEGTTRSFATASSTSSTAFSPSSSFGPEARNATPPSTTSNPTPTTTYLPHALLRKDYPPLVLRPLHRLAGPGLPLALRRVRRLNVFFCCEACVAFGTVSHAFHAECLCSCGVRLGKKGEGKKGRERKKRFGCFSV</sequence>
<name>A0A0G4HR49_9ALVE</name>
<accession>A0A0G4HR49</accession>
<feature type="compositionally biased region" description="Low complexity" evidence="1">
    <location>
        <begin position="102"/>
        <end position="115"/>
    </location>
</feature>
<dbReference type="AlphaFoldDB" id="A0A0G4HR49"/>
<organism evidence="2">
    <name type="scientific">Chromera velia CCMP2878</name>
    <dbReference type="NCBI Taxonomy" id="1169474"/>
    <lineage>
        <taxon>Eukaryota</taxon>
        <taxon>Sar</taxon>
        <taxon>Alveolata</taxon>
        <taxon>Colpodellida</taxon>
        <taxon>Chromeraceae</taxon>
        <taxon>Chromera</taxon>
    </lineage>
</organism>
<protein>
    <submittedName>
        <fullName evidence="2">Uncharacterized protein</fullName>
    </submittedName>
</protein>
<evidence type="ECO:0000313" key="2">
    <source>
        <dbReference type="EMBL" id="CEM46864.1"/>
    </source>
</evidence>